<reference evidence="1 2" key="1">
    <citation type="submission" date="2020-08" db="EMBL/GenBank/DDBJ databases">
        <title>Genomic Encyclopedia of Type Strains, Phase IV (KMG-IV): sequencing the most valuable type-strain genomes for metagenomic binning, comparative biology and taxonomic classification.</title>
        <authorList>
            <person name="Goeker M."/>
        </authorList>
    </citation>
    <scope>NUCLEOTIDE SEQUENCE [LARGE SCALE GENOMIC DNA]</scope>
    <source>
        <strain evidence="1 2">DSM 27939</strain>
    </source>
</reference>
<dbReference type="AlphaFoldDB" id="A0A7W8JZL4"/>
<dbReference type="Proteomes" id="UP000552709">
    <property type="component" value="Unassembled WGS sequence"/>
</dbReference>
<evidence type="ECO:0000313" key="1">
    <source>
        <dbReference type="EMBL" id="MBB5364524.1"/>
    </source>
</evidence>
<name>A0A7W8JZL4_9DEIO</name>
<organism evidence="1 2">
    <name type="scientific">Deinococcus humi</name>
    <dbReference type="NCBI Taxonomy" id="662880"/>
    <lineage>
        <taxon>Bacteria</taxon>
        <taxon>Thermotogati</taxon>
        <taxon>Deinococcota</taxon>
        <taxon>Deinococci</taxon>
        <taxon>Deinococcales</taxon>
        <taxon>Deinococcaceae</taxon>
        <taxon>Deinococcus</taxon>
    </lineage>
</organism>
<dbReference type="EMBL" id="JACHFL010000011">
    <property type="protein sequence ID" value="MBB5364524.1"/>
    <property type="molecule type" value="Genomic_DNA"/>
</dbReference>
<sequence length="99" mass="10952">MDGQQKTDLYLTALALRTKNKVIRVISSGNTPEEMTRITSANESHHILDLSPDLTERAVDDLYAPLTEKRDTFGPFICGSRVPSAVGPSKVVGYFWAEI</sequence>
<gene>
    <name evidence="1" type="ORF">HNQ08_003637</name>
</gene>
<evidence type="ECO:0000313" key="2">
    <source>
        <dbReference type="Proteomes" id="UP000552709"/>
    </source>
</evidence>
<protein>
    <submittedName>
        <fullName evidence="1">Uncharacterized protein</fullName>
    </submittedName>
</protein>
<keyword evidence="2" id="KW-1185">Reference proteome</keyword>
<accession>A0A7W8JZL4</accession>
<dbReference type="RefSeq" id="WP_189366272.1">
    <property type="nucleotide sequence ID" value="NZ_JACHFL010000011.1"/>
</dbReference>
<proteinExistence type="predicted"/>
<comment type="caution">
    <text evidence="1">The sequence shown here is derived from an EMBL/GenBank/DDBJ whole genome shotgun (WGS) entry which is preliminary data.</text>
</comment>